<organism evidence="1 2">
    <name type="scientific">Russula earlei</name>
    <dbReference type="NCBI Taxonomy" id="71964"/>
    <lineage>
        <taxon>Eukaryota</taxon>
        <taxon>Fungi</taxon>
        <taxon>Dikarya</taxon>
        <taxon>Basidiomycota</taxon>
        <taxon>Agaricomycotina</taxon>
        <taxon>Agaricomycetes</taxon>
        <taxon>Russulales</taxon>
        <taxon>Russulaceae</taxon>
        <taxon>Russula</taxon>
    </lineage>
</organism>
<gene>
    <name evidence="1" type="ORF">F5148DRAFT_1230944</name>
</gene>
<protein>
    <submittedName>
        <fullName evidence="1">Uncharacterized protein</fullName>
    </submittedName>
</protein>
<comment type="caution">
    <text evidence="1">The sequence shown here is derived from an EMBL/GenBank/DDBJ whole genome shotgun (WGS) entry which is preliminary data.</text>
</comment>
<evidence type="ECO:0000313" key="1">
    <source>
        <dbReference type="EMBL" id="KAI9454106.1"/>
    </source>
</evidence>
<dbReference type="Proteomes" id="UP001207468">
    <property type="component" value="Unassembled WGS sequence"/>
</dbReference>
<accession>A0ACC0U0L8</accession>
<reference evidence="1" key="1">
    <citation type="submission" date="2021-03" db="EMBL/GenBank/DDBJ databases">
        <title>Evolutionary priming and transition to the ectomycorrhizal habit in an iconic lineage of mushroom-forming fungi: is preadaptation a requirement?</title>
        <authorList>
            <consortium name="DOE Joint Genome Institute"/>
            <person name="Looney B.P."/>
            <person name="Miyauchi S."/>
            <person name="Morin E."/>
            <person name="Drula E."/>
            <person name="Courty P.E."/>
            <person name="Chicoki N."/>
            <person name="Fauchery L."/>
            <person name="Kohler A."/>
            <person name="Kuo A."/>
            <person name="LaButti K."/>
            <person name="Pangilinan J."/>
            <person name="Lipzen A."/>
            <person name="Riley R."/>
            <person name="Andreopoulos W."/>
            <person name="He G."/>
            <person name="Johnson J."/>
            <person name="Barry K.W."/>
            <person name="Grigoriev I.V."/>
            <person name="Nagy L."/>
            <person name="Hibbett D."/>
            <person name="Henrissat B."/>
            <person name="Matheny P.B."/>
            <person name="Labbe J."/>
            <person name="Martin A.F."/>
        </authorList>
    </citation>
    <scope>NUCLEOTIDE SEQUENCE</scope>
    <source>
        <strain evidence="1">BPL698</strain>
    </source>
</reference>
<dbReference type="EMBL" id="JAGFNK010000283">
    <property type="protein sequence ID" value="KAI9454106.1"/>
    <property type="molecule type" value="Genomic_DNA"/>
</dbReference>
<keyword evidence="2" id="KW-1185">Reference proteome</keyword>
<sequence length="249" mass="27113">MTAGQQPASCVWEPFWGDHPMISPFPRGSTNSSIRILYFYVSLRLHTEHPYVTQAVNWPPTPSIGLNIPVQKKCCSTGNFTSTPITPSPAVLAPLIRPSFPAITCSLCIMTVLSTVPSTLSSSPSSQTVTGSMDDSSEELVWQVPVFLVVVLVIIAIIAGIILLIWNDHWVASARGWIIMTFIGPESPFLLFPASALIRPMLRYFLTTSLPAFRNLNLRQADAVTSLGSAIPRSHPLLPLVMPTGFRGA</sequence>
<proteinExistence type="predicted"/>
<evidence type="ECO:0000313" key="2">
    <source>
        <dbReference type="Proteomes" id="UP001207468"/>
    </source>
</evidence>
<name>A0ACC0U0L8_9AGAM</name>